<reference evidence="10" key="1">
    <citation type="journal article" date="2023" name="J. Phycol.">
        <title>Revised classification of the Cyanidiophyceae based on plastid genome data with descriptions of the Cavernulicolales ord. nov. and Galdieriales ord. nov. (Rhodophyta).</title>
        <authorList>
            <person name="Park S.I."/>
            <person name="Cho C.H."/>
            <person name="Ciniglia C."/>
            <person name="Huang T.Y."/>
            <person name="Liu S.L."/>
            <person name="Bustamante D.E."/>
            <person name="Calderon M.S."/>
            <person name="Mansilla A."/>
            <person name="McDermott T."/>
            <person name="Andersen R.A."/>
            <person name="Yoon H.S."/>
        </authorList>
    </citation>
    <scope>NUCLEOTIDE SEQUENCE</scope>
</reference>
<dbReference type="PANTHER" id="PTHR10293">
    <property type="entry name" value="GLUTAREDOXIN FAMILY MEMBER"/>
    <property type="match status" value="1"/>
</dbReference>
<organism evidence="10">
    <name type="scientific">Gronococcus sybilensis</name>
    <dbReference type="NCBI Taxonomy" id="3028029"/>
    <lineage>
        <taxon>Eukaryota</taxon>
        <taxon>Rhodophyta</taxon>
        <taxon>Bangiophyceae</taxon>
        <taxon>Cavernulicolales</taxon>
        <taxon>Cavernulicolaceae</taxon>
        <taxon>Gronococcus</taxon>
    </lineage>
</organism>
<dbReference type="GO" id="GO:0051537">
    <property type="term" value="F:2 iron, 2 sulfur cluster binding"/>
    <property type="evidence" value="ECO:0007669"/>
    <property type="project" value="UniProtKB-KW"/>
</dbReference>
<dbReference type="InterPro" id="IPR004480">
    <property type="entry name" value="Monothiol_GRX-rel"/>
</dbReference>
<evidence type="ECO:0000313" key="10">
    <source>
        <dbReference type="EMBL" id="WDA99098.1"/>
    </source>
</evidence>
<evidence type="ECO:0000256" key="4">
    <source>
        <dbReference type="ARBA" id="ARBA00023004"/>
    </source>
</evidence>
<gene>
    <name evidence="10" type="primary">orf107</name>
    <name evidence="10" type="ORF">GRSY_093</name>
</gene>
<dbReference type="EMBL" id="OP616812">
    <property type="protein sequence ID" value="WDA99098.1"/>
    <property type="molecule type" value="Genomic_DNA"/>
</dbReference>
<dbReference type="GO" id="GO:0015036">
    <property type="term" value="F:disulfide oxidoreductase activity"/>
    <property type="evidence" value="ECO:0007669"/>
    <property type="project" value="InterPro"/>
</dbReference>
<feature type="domain" description="Glutaredoxin" evidence="9">
    <location>
        <begin position="18"/>
        <end position="82"/>
    </location>
</feature>
<dbReference type="InterPro" id="IPR002109">
    <property type="entry name" value="Glutaredoxin"/>
</dbReference>
<proteinExistence type="inferred from homology"/>
<name>A0A9Y1I2I3_9RHOD</name>
<evidence type="ECO:0000256" key="8">
    <source>
        <dbReference type="PIRSR" id="PIRSR005894-2"/>
    </source>
</evidence>
<dbReference type="FunFam" id="3.40.30.10:FF:000005">
    <property type="entry name" value="Glutaredoxin 5"/>
    <property type="match status" value="1"/>
</dbReference>
<keyword evidence="10" id="KW-0934">Plastid</keyword>
<keyword evidence="2 8" id="KW-0001">2Fe-2S</keyword>
<dbReference type="PANTHER" id="PTHR10293:SF16">
    <property type="entry name" value="GLUTAREDOXIN-RELATED PROTEIN 5, MITOCHONDRIAL"/>
    <property type="match status" value="1"/>
</dbReference>
<geneLocation type="plastid" evidence="10"/>
<evidence type="ECO:0000256" key="7">
    <source>
        <dbReference type="PIRNR" id="PIRNR005894"/>
    </source>
</evidence>
<evidence type="ECO:0000256" key="3">
    <source>
        <dbReference type="ARBA" id="ARBA00022723"/>
    </source>
</evidence>
<dbReference type="GO" id="GO:0046872">
    <property type="term" value="F:metal ion binding"/>
    <property type="evidence" value="ECO:0007669"/>
    <property type="project" value="UniProtKB-KW"/>
</dbReference>
<accession>A0A9Y1I2I3</accession>
<feature type="binding site" evidence="8">
    <location>
        <position position="31"/>
    </location>
    <ligand>
        <name>[2Fe-2S] cluster</name>
        <dbReference type="ChEBI" id="CHEBI:190135"/>
        <note>ligand shared between dimeric partners</note>
    </ligand>
</feature>
<dbReference type="InterPro" id="IPR014434">
    <property type="entry name" value="Monothiol_GRX"/>
</dbReference>
<evidence type="ECO:0000256" key="2">
    <source>
        <dbReference type="ARBA" id="ARBA00022714"/>
    </source>
</evidence>
<evidence type="ECO:0000259" key="9">
    <source>
        <dbReference type="Pfam" id="PF00462"/>
    </source>
</evidence>
<dbReference type="InterPro" id="IPR033658">
    <property type="entry name" value="GRX_PICOT-like"/>
</dbReference>
<dbReference type="Pfam" id="PF00462">
    <property type="entry name" value="Glutaredoxin"/>
    <property type="match status" value="1"/>
</dbReference>
<dbReference type="NCBIfam" id="TIGR00365">
    <property type="entry name" value="Grx4 family monothiol glutaredoxin"/>
    <property type="match status" value="1"/>
</dbReference>
<sequence length="107" mass="12182">MSINMLSSIKQLVSTNKIIVFMKGSKLTPLCGFSNTVIQILNNLGVEYETYDVLENFEMRQAIKDYSNWPTLPQLYINEEFIGGADIVFDLYEKGELRSMVEFALAS</sequence>
<evidence type="ECO:0000256" key="5">
    <source>
        <dbReference type="ARBA" id="ARBA00023014"/>
    </source>
</evidence>
<dbReference type="SUPFAM" id="SSF52833">
    <property type="entry name" value="Thioredoxin-like"/>
    <property type="match status" value="1"/>
</dbReference>
<dbReference type="Gene3D" id="3.40.30.10">
    <property type="entry name" value="Glutaredoxin"/>
    <property type="match status" value="1"/>
</dbReference>
<keyword evidence="5 8" id="KW-0411">Iron-sulfur</keyword>
<dbReference type="InterPro" id="IPR036249">
    <property type="entry name" value="Thioredoxin-like_sf"/>
</dbReference>
<keyword evidence="3 8" id="KW-0479">Metal-binding</keyword>
<keyword evidence="6" id="KW-0676">Redox-active center</keyword>
<dbReference type="PIRSF" id="PIRSF005894">
    <property type="entry name" value="Monothiol_GRX"/>
    <property type="match status" value="1"/>
</dbReference>
<evidence type="ECO:0000256" key="1">
    <source>
        <dbReference type="ARBA" id="ARBA00009630"/>
    </source>
</evidence>
<dbReference type="AlphaFoldDB" id="A0A9Y1I2I3"/>
<keyword evidence="4 8" id="KW-0408">Iron</keyword>
<comment type="similarity">
    <text evidence="1 7">Belongs to the glutaredoxin family. Monothiol subfamily.</text>
</comment>
<protein>
    <recommendedName>
        <fullName evidence="7">Glutaredoxin</fullName>
    </recommendedName>
</protein>
<dbReference type="GO" id="GO:0005739">
    <property type="term" value="C:mitochondrion"/>
    <property type="evidence" value="ECO:0007669"/>
    <property type="project" value="UniProtKB-ARBA"/>
</dbReference>
<evidence type="ECO:0000256" key="6">
    <source>
        <dbReference type="ARBA" id="ARBA00023284"/>
    </source>
</evidence>
<dbReference type="CDD" id="cd03028">
    <property type="entry name" value="GRX_PICOT_like"/>
    <property type="match status" value="1"/>
</dbReference>